<sequence>MINKEKSFVSVVFYVRNFELYIEKFISSVMKVIGENFEHYEFICVNNDSTDKTIDILKKVHNEKFSDVSLNIISLSYCKSIEEAMASGLDLAIGDFVYEFESIILDYETNLIIEAYKKSLEGNDVVFVSPNKKATIIQKIYYNIYNFGVKKDQKIYPERFKIFSRRAINRVGKMSKYFSNNTSVLNTCGLDNSTIFYNASKKYIKYDKEEKRERISKGLESLLIHTYSIQYFLIVMSFIFFLATVMTLFLKNTTLFACFFICFICVILTLLLVQYIHTLLNMTFKNKVHLIKNIEKVVK</sequence>
<evidence type="ECO:0000256" key="5">
    <source>
        <dbReference type="ARBA" id="ARBA00022985"/>
    </source>
</evidence>
<accession>A0A2T3FZ13</accession>
<dbReference type="EMBL" id="PYLQ01000011">
    <property type="protein sequence ID" value="PST40493.1"/>
    <property type="molecule type" value="Genomic_DNA"/>
</dbReference>
<feature type="transmembrane region" description="Helical" evidence="8">
    <location>
        <begin position="254"/>
        <end position="276"/>
    </location>
</feature>
<evidence type="ECO:0000256" key="8">
    <source>
        <dbReference type="SAM" id="Phobius"/>
    </source>
</evidence>
<keyword evidence="11" id="KW-1185">Reference proteome</keyword>
<keyword evidence="3" id="KW-0808">Transferase</keyword>
<evidence type="ECO:0000313" key="10">
    <source>
        <dbReference type="EMBL" id="PST40493.1"/>
    </source>
</evidence>
<protein>
    <recommendedName>
        <fullName evidence="9">Glycosyltransferase 2-like domain-containing protein</fullName>
    </recommendedName>
</protein>
<feature type="transmembrane region" description="Helical" evidence="8">
    <location>
        <begin position="222"/>
        <end position="248"/>
    </location>
</feature>
<comment type="caution">
    <text evidence="10">The sequence shown here is derived from an EMBL/GenBank/DDBJ whole genome shotgun (WGS) entry which is preliminary data.</text>
</comment>
<feature type="domain" description="Glycosyltransferase 2-like" evidence="9">
    <location>
        <begin position="10"/>
        <end position="98"/>
    </location>
</feature>
<dbReference type="SUPFAM" id="SSF53448">
    <property type="entry name" value="Nucleotide-diphospho-sugar transferases"/>
    <property type="match status" value="1"/>
</dbReference>
<name>A0A2T3FZ13_9FIRM</name>
<keyword evidence="4 8" id="KW-0812">Transmembrane</keyword>
<keyword evidence="7 8" id="KW-0472">Membrane</keyword>
<evidence type="ECO:0000256" key="4">
    <source>
        <dbReference type="ARBA" id="ARBA00022692"/>
    </source>
</evidence>
<dbReference type="RefSeq" id="WP_107030033.1">
    <property type="nucleotide sequence ID" value="NZ_PYLQ01000011.1"/>
</dbReference>
<evidence type="ECO:0000256" key="7">
    <source>
        <dbReference type="ARBA" id="ARBA00023136"/>
    </source>
</evidence>
<dbReference type="Proteomes" id="UP000240974">
    <property type="component" value="Unassembled WGS sequence"/>
</dbReference>
<dbReference type="Pfam" id="PF00535">
    <property type="entry name" value="Glycos_transf_2"/>
    <property type="match status" value="1"/>
</dbReference>
<dbReference type="Gene3D" id="3.90.550.10">
    <property type="entry name" value="Spore Coat Polysaccharide Biosynthesis Protein SpsA, Chain A"/>
    <property type="match status" value="1"/>
</dbReference>
<evidence type="ECO:0000256" key="2">
    <source>
        <dbReference type="ARBA" id="ARBA00022676"/>
    </source>
</evidence>
<evidence type="ECO:0000256" key="1">
    <source>
        <dbReference type="ARBA" id="ARBA00022475"/>
    </source>
</evidence>
<keyword evidence="5" id="KW-0448">Lipopolysaccharide biosynthesis</keyword>
<keyword evidence="2" id="KW-0328">Glycosyltransferase</keyword>
<keyword evidence="6 8" id="KW-1133">Transmembrane helix</keyword>
<reference evidence="10 11" key="1">
    <citation type="journal article" date="2019" name="Int. J. Syst. Evol. Microbiol.">
        <title>Faecalibacillus intestinalis gen. nov., sp. nov. and Faecalibacillus faecis sp. nov., isolated from human faeces.</title>
        <authorList>
            <person name="Seo B."/>
            <person name="Jeon K."/>
            <person name="Baek I."/>
            <person name="Lee Y.M."/>
            <person name="Baek K."/>
            <person name="Ko G."/>
        </authorList>
    </citation>
    <scope>NUCLEOTIDE SEQUENCE [LARGE SCALE GENOMIC DNA]</scope>
    <source>
        <strain evidence="10 11">SNUG30099</strain>
    </source>
</reference>
<dbReference type="InterPro" id="IPR029044">
    <property type="entry name" value="Nucleotide-diphossugar_trans"/>
</dbReference>
<keyword evidence="1" id="KW-1003">Cell membrane</keyword>
<evidence type="ECO:0000256" key="6">
    <source>
        <dbReference type="ARBA" id="ARBA00022989"/>
    </source>
</evidence>
<dbReference type="InterPro" id="IPR050256">
    <property type="entry name" value="Glycosyltransferase_2"/>
</dbReference>
<dbReference type="GO" id="GO:0099621">
    <property type="term" value="F:undecaprenyl-phosphate 4-deoxy-4-formamido-L-arabinose transferase activity"/>
    <property type="evidence" value="ECO:0007669"/>
    <property type="project" value="TreeGrafter"/>
</dbReference>
<gene>
    <name evidence="10" type="ORF">C7U54_08765</name>
</gene>
<dbReference type="PANTHER" id="PTHR48090:SF3">
    <property type="entry name" value="UNDECAPRENYL-PHOSPHATE 4-DEOXY-4-FORMAMIDO-L-ARABINOSE TRANSFERASE"/>
    <property type="match status" value="1"/>
</dbReference>
<evidence type="ECO:0000256" key="3">
    <source>
        <dbReference type="ARBA" id="ARBA00022679"/>
    </source>
</evidence>
<organism evidence="10 11">
    <name type="scientific">Faecalibacillus intestinalis</name>
    <dbReference type="NCBI Taxonomy" id="1982626"/>
    <lineage>
        <taxon>Bacteria</taxon>
        <taxon>Bacillati</taxon>
        <taxon>Bacillota</taxon>
        <taxon>Erysipelotrichia</taxon>
        <taxon>Erysipelotrichales</taxon>
        <taxon>Coprobacillaceae</taxon>
        <taxon>Faecalibacillus</taxon>
    </lineage>
</organism>
<evidence type="ECO:0000313" key="11">
    <source>
        <dbReference type="Proteomes" id="UP000240974"/>
    </source>
</evidence>
<proteinExistence type="predicted"/>
<evidence type="ECO:0000259" key="9">
    <source>
        <dbReference type="Pfam" id="PF00535"/>
    </source>
</evidence>
<dbReference type="GO" id="GO:0005886">
    <property type="term" value="C:plasma membrane"/>
    <property type="evidence" value="ECO:0007669"/>
    <property type="project" value="TreeGrafter"/>
</dbReference>
<dbReference type="GO" id="GO:0009103">
    <property type="term" value="P:lipopolysaccharide biosynthetic process"/>
    <property type="evidence" value="ECO:0007669"/>
    <property type="project" value="UniProtKB-KW"/>
</dbReference>
<dbReference type="InterPro" id="IPR001173">
    <property type="entry name" value="Glyco_trans_2-like"/>
</dbReference>
<dbReference type="AlphaFoldDB" id="A0A2T3FZ13"/>
<dbReference type="PANTHER" id="PTHR48090">
    <property type="entry name" value="UNDECAPRENYL-PHOSPHATE 4-DEOXY-4-FORMAMIDO-L-ARABINOSE TRANSFERASE-RELATED"/>
    <property type="match status" value="1"/>
</dbReference>